<dbReference type="Proteomes" id="UP000287224">
    <property type="component" value="Unassembled WGS sequence"/>
</dbReference>
<proteinExistence type="predicted"/>
<name>A0A401ZAI6_9CHLR</name>
<accession>A0A401ZAI6</accession>
<dbReference type="RefSeq" id="WP_126595069.1">
    <property type="nucleotide sequence ID" value="NZ_BIFQ01000001.1"/>
</dbReference>
<dbReference type="EMBL" id="BIFQ01000001">
    <property type="protein sequence ID" value="GCE03842.1"/>
    <property type="molecule type" value="Genomic_DNA"/>
</dbReference>
<evidence type="ECO:0000313" key="2">
    <source>
        <dbReference type="Proteomes" id="UP000287224"/>
    </source>
</evidence>
<organism evidence="1 2">
    <name type="scientific">Dictyobacter aurantiacus</name>
    <dbReference type="NCBI Taxonomy" id="1936993"/>
    <lineage>
        <taxon>Bacteria</taxon>
        <taxon>Bacillati</taxon>
        <taxon>Chloroflexota</taxon>
        <taxon>Ktedonobacteria</taxon>
        <taxon>Ktedonobacterales</taxon>
        <taxon>Dictyobacteraceae</taxon>
        <taxon>Dictyobacter</taxon>
    </lineage>
</organism>
<dbReference type="OrthoDB" id="172385at2"/>
<comment type="caution">
    <text evidence="1">The sequence shown here is derived from an EMBL/GenBank/DDBJ whole genome shotgun (WGS) entry which is preliminary data.</text>
</comment>
<sequence length="78" mass="8656">MIIYDVALWRFWPSSEFPIVDEIEASSPLLAALNLMHRCRLKHASYVAVAAPGGGITRWVNGLSLVLDEETEEQGVSQ</sequence>
<protein>
    <submittedName>
        <fullName evidence="1">Uncharacterized protein</fullName>
    </submittedName>
</protein>
<gene>
    <name evidence="1" type="ORF">KDAU_11710</name>
</gene>
<dbReference type="AlphaFoldDB" id="A0A401ZAI6"/>
<evidence type="ECO:0000313" key="1">
    <source>
        <dbReference type="EMBL" id="GCE03842.1"/>
    </source>
</evidence>
<reference evidence="2" key="1">
    <citation type="submission" date="2018-12" db="EMBL/GenBank/DDBJ databases">
        <title>Tengunoibacter tsumagoiensis gen. nov., sp. nov., Dictyobacter kobayashii sp. nov., D. alpinus sp. nov., and D. joshuensis sp. nov. and description of Dictyobacteraceae fam. nov. within the order Ktedonobacterales isolated from Tengu-no-mugimeshi.</title>
        <authorList>
            <person name="Wang C.M."/>
            <person name="Zheng Y."/>
            <person name="Sakai Y."/>
            <person name="Toyoda A."/>
            <person name="Minakuchi Y."/>
            <person name="Abe K."/>
            <person name="Yokota A."/>
            <person name="Yabe S."/>
        </authorList>
    </citation>
    <scope>NUCLEOTIDE SEQUENCE [LARGE SCALE GENOMIC DNA]</scope>
    <source>
        <strain evidence="2">S-27</strain>
    </source>
</reference>
<keyword evidence="2" id="KW-1185">Reference proteome</keyword>